<evidence type="ECO:0000256" key="1">
    <source>
        <dbReference type="SAM" id="Phobius"/>
    </source>
</evidence>
<protein>
    <submittedName>
        <fullName evidence="2">Uncharacterized protein</fullName>
    </submittedName>
</protein>
<evidence type="ECO:0000313" key="3">
    <source>
        <dbReference type="Proteomes" id="UP000600565"/>
    </source>
</evidence>
<dbReference type="Proteomes" id="UP000600565">
    <property type="component" value="Unassembled WGS sequence"/>
</dbReference>
<keyword evidence="1" id="KW-1133">Transmembrane helix</keyword>
<keyword evidence="1" id="KW-0812">Transmembrane</keyword>
<proteinExistence type="predicted"/>
<comment type="caution">
    <text evidence="2">The sequence shown here is derived from an EMBL/GenBank/DDBJ whole genome shotgun (WGS) entry which is preliminary data.</text>
</comment>
<keyword evidence="1" id="KW-0472">Membrane</keyword>
<dbReference type="RefSeq" id="WP_191705366.1">
    <property type="nucleotide sequence ID" value="NZ_JACSPW010000026.1"/>
</dbReference>
<gene>
    <name evidence="2" type="ORF">H9632_17610</name>
</gene>
<keyword evidence="3" id="KW-1185">Reference proteome</keyword>
<evidence type="ECO:0000313" key="2">
    <source>
        <dbReference type="EMBL" id="MBD8034881.1"/>
    </source>
</evidence>
<reference evidence="2 3" key="1">
    <citation type="submission" date="2020-08" db="EMBL/GenBank/DDBJ databases">
        <title>A Genomic Blueprint of the Chicken Gut Microbiome.</title>
        <authorList>
            <person name="Gilroy R."/>
            <person name="Ravi A."/>
            <person name="Getino M."/>
            <person name="Pursley I."/>
            <person name="Horton D.L."/>
            <person name="Alikhan N.-F."/>
            <person name="Baker D."/>
            <person name="Gharbi K."/>
            <person name="Hall N."/>
            <person name="Watson M."/>
            <person name="Adriaenssens E.M."/>
            <person name="Foster-Nyarko E."/>
            <person name="Jarju S."/>
            <person name="Secka A."/>
            <person name="Antonio M."/>
            <person name="Oren A."/>
            <person name="Chaudhuri R."/>
            <person name="La Ragione R.M."/>
            <person name="Hildebrand F."/>
            <person name="Pallen M.J."/>
        </authorList>
    </citation>
    <scope>NUCLEOTIDE SEQUENCE [LARGE SCALE GENOMIC DNA]</scope>
    <source>
        <strain evidence="2 3">Sa1YVA6</strain>
    </source>
</reference>
<sequence>MNNKIKNKKTIVYSIGILFIVALLVIVVAVFPFKSKILTSEEVFNDVDFSSKNADVNGYYMNFKDANKEYLKELQLSDEEKLAVIKAIENSSFERIPRTDTSLKEYDYIVYITLNKLYELNLDSTQKILVFTNEYDNDSDHLYYKISNDSDLFEILEDAF</sequence>
<name>A0ABR8XSG6_9BACL</name>
<feature type="transmembrane region" description="Helical" evidence="1">
    <location>
        <begin position="12"/>
        <end position="33"/>
    </location>
</feature>
<organism evidence="2 3">
    <name type="scientific">Solibacillus merdavium</name>
    <dbReference type="NCBI Taxonomy" id="2762218"/>
    <lineage>
        <taxon>Bacteria</taxon>
        <taxon>Bacillati</taxon>
        <taxon>Bacillota</taxon>
        <taxon>Bacilli</taxon>
        <taxon>Bacillales</taxon>
        <taxon>Caryophanaceae</taxon>
        <taxon>Solibacillus</taxon>
    </lineage>
</organism>
<accession>A0ABR8XSG6</accession>
<dbReference type="EMBL" id="JACSPW010000026">
    <property type="protein sequence ID" value="MBD8034881.1"/>
    <property type="molecule type" value="Genomic_DNA"/>
</dbReference>